<evidence type="ECO:0000259" key="1">
    <source>
        <dbReference type="SMART" id="SM00642"/>
    </source>
</evidence>
<dbReference type="GO" id="GO:0004556">
    <property type="term" value="F:alpha-amylase activity"/>
    <property type="evidence" value="ECO:0007669"/>
    <property type="project" value="UniProtKB-EC"/>
</dbReference>
<comment type="caution">
    <text evidence="2">The sequence shown here is derived from an EMBL/GenBank/DDBJ whole genome shotgun (WGS) entry which is preliminary data.</text>
</comment>
<dbReference type="InterPro" id="IPR017853">
    <property type="entry name" value="GH"/>
</dbReference>
<dbReference type="InterPro" id="IPR006047">
    <property type="entry name" value="GH13_cat_dom"/>
</dbReference>
<evidence type="ECO:0000313" key="2">
    <source>
        <dbReference type="EMBL" id="TWU30270.1"/>
    </source>
</evidence>
<dbReference type="GO" id="GO:0005975">
    <property type="term" value="P:carbohydrate metabolic process"/>
    <property type="evidence" value="ECO:0007669"/>
    <property type="project" value="InterPro"/>
</dbReference>
<dbReference type="AlphaFoldDB" id="A0A5C6D083"/>
<keyword evidence="3" id="KW-1185">Reference proteome</keyword>
<gene>
    <name evidence="2" type="primary">amyB</name>
    <name evidence="2" type="ORF">Pla144_10560</name>
</gene>
<dbReference type="SUPFAM" id="SSF51445">
    <property type="entry name" value="(Trans)glycosidases"/>
    <property type="match status" value="1"/>
</dbReference>
<dbReference type="Proteomes" id="UP000318437">
    <property type="component" value="Unassembled WGS sequence"/>
</dbReference>
<dbReference type="Gene3D" id="2.60.40.1180">
    <property type="entry name" value="Golgi alpha-mannosidase II"/>
    <property type="match status" value="1"/>
</dbReference>
<organism evidence="2 3">
    <name type="scientific">Bythopirellula polymerisocia</name>
    <dbReference type="NCBI Taxonomy" id="2528003"/>
    <lineage>
        <taxon>Bacteria</taxon>
        <taxon>Pseudomonadati</taxon>
        <taxon>Planctomycetota</taxon>
        <taxon>Planctomycetia</taxon>
        <taxon>Pirellulales</taxon>
        <taxon>Lacipirellulaceae</taxon>
        <taxon>Bythopirellula</taxon>
    </lineage>
</organism>
<evidence type="ECO:0000313" key="3">
    <source>
        <dbReference type="Proteomes" id="UP000318437"/>
    </source>
</evidence>
<accession>A0A5C6D083</accession>
<dbReference type="CDD" id="cd11313">
    <property type="entry name" value="AmyAc_arch_bac_AmyA"/>
    <property type="match status" value="1"/>
</dbReference>
<reference evidence="2 3" key="1">
    <citation type="submission" date="2019-02" db="EMBL/GenBank/DDBJ databases">
        <title>Deep-cultivation of Planctomycetes and their phenomic and genomic characterization uncovers novel biology.</title>
        <authorList>
            <person name="Wiegand S."/>
            <person name="Jogler M."/>
            <person name="Boedeker C."/>
            <person name="Pinto D."/>
            <person name="Vollmers J."/>
            <person name="Rivas-Marin E."/>
            <person name="Kohn T."/>
            <person name="Peeters S.H."/>
            <person name="Heuer A."/>
            <person name="Rast P."/>
            <person name="Oberbeckmann S."/>
            <person name="Bunk B."/>
            <person name="Jeske O."/>
            <person name="Meyerdierks A."/>
            <person name="Storesund J.E."/>
            <person name="Kallscheuer N."/>
            <person name="Luecker S."/>
            <person name="Lage O.M."/>
            <person name="Pohl T."/>
            <person name="Merkel B.J."/>
            <person name="Hornburger P."/>
            <person name="Mueller R.-W."/>
            <person name="Bruemmer F."/>
            <person name="Labrenz M."/>
            <person name="Spormann A.M."/>
            <person name="Op Den Camp H."/>
            <person name="Overmann J."/>
            <person name="Amann R."/>
            <person name="Jetten M.S.M."/>
            <person name="Mascher T."/>
            <person name="Medema M.H."/>
            <person name="Devos D.P."/>
            <person name="Kaster A.-K."/>
            <person name="Ovreas L."/>
            <person name="Rohde M."/>
            <person name="Galperin M.Y."/>
            <person name="Jogler C."/>
        </authorList>
    </citation>
    <scope>NUCLEOTIDE SEQUENCE [LARGE SCALE GENOMIC DNA]</scope>
    <source>
        <strain evidence="2 3">Pla144</strain>
    </source>
</reference>
<name>A0A5C6D083_9BACT</name>
<dbReference type="Pfam" id="PF00128">
    <property type="entry name" value="Alpha-amylase"/>
    <property type="match status" value="1"/>
</dbReference>
<feature type="domain" description="Glycosyl hydrolase family 13 catalytic" evidence="1">
    <location>
        <begin position="66"/>
        <end position="395"/>
    </location>
</feature>
<dbReference type="PANTHER" id="PTHR10357">
    <property type="entry name" value="ALPHA-AMYLASE FAMILY MEMBER"/>
    <property type="match status" value="1"/>
</dbReference>
<keyword evidence="2" id="KW-0378">Hydrolase</keyword>
<dbReference type="InterPro" id="IPR013780">
    <property type="entry name" value="Glyco_hydro_b"/>
</dbReference>
<dbReference type="Gene3D" id="3.20.20.80">
    <property type="entry name" value="Glycosidases"/>
    <property type="match status" value="1"/>
</dbReference>
<protein>
    <submittedName>
        <fullName evidence="2">Alpha-amylase 2</fullName>
        <ecNumber evidence="2">3.2.1.1</ecNumber>
    </submittedName>
</protein>
<proteinExistence type="predicted"/>
<dbReference type="SUPFAM" id="SSF51011">
    <property type="entry name" value="Glycosyl hydrolase domain"/>
    <property type="match status" value="1"/>
</dbReference>
<dbReference type="SMART" id="SM00642">
    <property type="entry name" value="Aamy"/>
    <property type="match status" value="1"/>
</dbReference>
<dbReference type="EMBL" id="SJPS01000001">
    <property type="protein sequence ID" value="TWU30270.1"/>
    <property type="molecule type" value="Genomic_DNA"/>
</dbReference>
<dbReference type="PANTHER" id="PTHR10357:SF199">
    <property type="entry name" value="ALPHA AMYLASE CATALYTIC REGION"/>
    <property type="match status" value="1"/>
</dbReference>
<keyword evidence="2" id="KW-0326">Glycosidase</keyword>
<dbReference type="EC" id="3.2.1.1" evidence="2"/>
<sequence>MAKIVWHTFENWHREFMELGRVSRSSRLYFIASIRSAARPLVGLLLCISATTAQAIPDPQDVVMYEVNLRAFSQAGDLAGVTARLEEIQSLGANTLWLMPIHPIGQLNSVGQLGSPYSVMDYGVVSSEYGALSDLSTLVTDAHNRGMFVLMDWVANHTAWDHQWINAHPDWYSQNAQGQIIHPPGTNWMDVADLNYNSAAMRSAMISEMQYWVADVGIDGFRADAADFVPFDFWQQAITAVRSATQRPLLMLAEGARTDHYDAGFDLTWSFGFFGELDKVFNSSGSARLLGLKHNQEFSQIPAGKSILRYTTNHDESAWNATPPVLFGGLNASLAAYAAVIAYDGTPLVYNGQEIGWSNNVPIFSKSPLDWSTGQSTSEWYSDLLDIRESHEALRGGALTDRSNTEVAMVLRENQDDRVLVLINTRNFSASISVPSDWQGEWIDQFTGNSETLTASYSLDAYEVLFLSPPTAQPGDFDLDGDVDGADFFAWQRGVLTDPPNALDLLEWQTNYGNPVPQGATATPVPEPASVGLLFFTCTVLVGISRRSHSWR</sequence>